<sequence>MSSRRQMLGPRGTAALVVVVGVTCALHVGKMPVAIPVLQASLGLTLVQAGFLLSLVQLAGMLLGLPVGLMADRFGARQLMLLGLIFLSVGSALGAASPNVEFLLATRVLEGLGFLLAVLPAPALLRQQVHDSAVLSRALGWWGAYMPLGTALALLLGVPLLTWMGWRWAWAGLALLSLAAALGLARGVAADGSARGRSGDTPVLLPRLMRTLSSTGPWLVALAFFVYSGQWMAVIGFLPTIYGQSGFTPGAAGAMSAMAAGINMVGNIAAGRCMSLGVRPGALLATGYVAMAVGAWLTFAAVGHPLLQYGAVLLFSCLGGLIPGTLFGMAVSLAPDNSTVSTTVGWMQQFSSLGQFLGPPLVAWVAVVMGGWQSTWLVTMTCSLAGLLLAWRLQSAWRRAAQNQRPPAV</sequence>
<dbReference type="InterPro" id="IPR050189">
    <property type="entry name" value="MFS_Efflux_Transporters"/>
</dbReference>
<feature type="transmembrane region" description="Helical" evidence="6">
    <location>
        <begin position="352"/>
        <end position="370"/>
    </location>
</feature>
<comment type="subcellular location">
    <subcellularLocation>
        <location evidence="1">Cell membrane</location>
        <topology evidence="1">Multi-pass membrane protein</topology>
    </subcellularLocation>
</comment>
<evidence type="ECO:0000256" key="6">
    <source>
        <dbReference type="SAM" id="Phobius"/>
    </source>
</evidence>
<keyword evidence="2" id="KW-1003">Cell membrane</keyword>
<feature type="transmembrane region" description="Helical" evidence="6">
    <location>
        <begin position="102"/>
        <end position="126"/>
    </location>
</feature>
<dbReference type="SUPFAM" id="SSF103473">
    <property type="entry name" value="MFS general substrate transporter"/>
    <property type="match status" value="1"/>
</dbReference>
<reference evidence="8 9" key="1">
    <citation type="submission" date="2023-07" db="EMBL/GenBank/DDBJ databases">
        <title>Sorghum-associated microbial communities from plants grown in Nebraska, USA.</title>
        <authorList>
            <person name="Schachtman D."/>
        </authorList>
    </citation>
    <scope>NUCLEOTIDE SEQUENCE [LARGE SCALE GENOMIC DNA]</scope>
    <source>
        <strain evidence="8 9">4249</strain>
    </source>
</reference>
<organism evidence="8 9">
    <name type="scientific">Hydrogenophaga palleronii</name>
    <dbReference type="NCBI Taxonomy" id="65655"/>
    <lineage>
        <taxon>Bacteria</taxon>
        <taxon>Pseudomonadati</taxon>
        <taxon>Pseudomonadota</taxon>
        <taxon>Betaproteobacteria</taxon>
        <taxon>Burkholderiales</taxon>
        <taxon>Comamonadaceae</taxon>
        <taxon>Hydrogenophaga</taxon>
    </lineage>
</organism>
<feature type="transmembrane region" description="Helical" evidence="6">
    <location>
        <begin position="138"/>
        <end position="162"/>
    </location>
</feature>
<keyword evidence="9" id="KW-1185">Reference proteome</keyword>
<dbReference type="InterPro" id="IPR011701">
    <property type="entry name" value="MFS"/>
</dbReference>
<evidence type="ECO:0000313" key="8">
    <source>
        <dbReference type="EMBL" id="MDR7151048.1"/>
    </source>
</evidence>
<feature type="transmembrane region" description="Helical" evidence="6">
    <location>
        <begin position="49"/>
        <end position="67"/>
    </location>
</feature>
<protein>
    <submittedName>
        <fullName evidence="8">MFS family permease</fullName>
    </submittedName>
</protein>
<dbReference type="Pfam" id="PF07690">
    <property type="entry name" value="MFS_1"/>
    <property type="match status" value="1"/>
</dbReference>
<accession>A0ABU1WP43</accession>
<feature type="transmembrane region" description="Helical" evidence="6">
    <location>
        <begin position="168"/>
        <end position="189"/>
    </location>
</feature>
<feature type="transmembrane region" description="Helical" evidence="6">
    <location>
        <begin position="309"/>
        <end position="331"/>
    </location>
</feature>
<feature type="transmembrane region" description="Helical" evidence="6">
    <location>
        <begin position="217"/>
        <end position="238"/>
    </location>
</feature>
<evidence type="ECO:0000256" key="3">
    <source>
        <dbReference type="ARBA" id="ARBA00022692"/>
    </source>
</evidence>
<feature type="transmembrane region" description="Helical" evidence="6">
    <location>
        <begin position="376"/>
        <end position="393"/>
    </location>
</feature>
<dbReference type="PANTHER" id="PTHR43124">
    <property type="entry name" value="PURINE EFFLUX PUMP PBUE"/>
    <property type="match status" value="1"/>
</dbReference>
<dbReference type="PROSITE" id="PS50850">
    <property type="entry name" value="MFS"/>
    <property type="match status" value="1"/>
</dbReference>
<gene>
    <name evidence="8" type="ORF">J2W49_003021</name>
</gene>
<evidence type="ECO:0000259" key="7">
    <source>
        <dbReference type="PROSITE" id="PS50850"/>
    </source>
</evidence>
<dbReference type="InterPro" id="IPR020846">
    <property type="entry name" value="MFS_dom"/>
</dbReference>
<keyword evidence="5 6" id="KW-0472">Membrane</keyword>
<evidence type="ECO:0000256" key="2">
    <source>
        <dbReference type="ARBA" id="ARBA00022475"/>
    </source>
</evidence>
<comment type="caution">
    <text evidence="8">The sequence shown here is derived from an EMBL/GenBank/DDBJ whole genome shotgun (WGS) entry which is preliminary data.</text>
</comment>
<dbReference type="Gene3D" id="1.20.1250.20">
    <property type="entry name" value="MFS general substrate transporter like domains"/>
    <property type="match status" value="1"/>
</dbReference>
<proteinExistence type="predicted"/>
<feature type="transmembrane region" description="Helical" evidence="6">
    <location>
        <begin position="250"/>
        <end position="270"/>
    </location>
</feature>
<dbReference type="PANTHER" id="PTHR43124:SF3">
    <property type="entry name" value="CHLORAMPHENICOL EFFLUX PUMP RV0191"/>
    <property type="match status" value="1"/>
</dbReference>
<feature type="transmembrane region" description="Helical" evidence="6">
    <location>
        <begin position="79"/>
        <end position="96"/>
    </location>
</feature>
<evidence type="ECO:0000256" key="4">
    <source>
        <dbReference type="ARBA" id="ARBA00022989"/>
    </source>
</evidence>
<dbReference type="Proteomes" id="UP001265700">
    <property type="component" value="Unassembled WGS sequence"/>
</dbReference>
<evidence type="ECO:0000256" key="1">
    <source>
        <dbReference type="ARBA" id="ARBA00004651"/>
    </source>
</evidence>
<dbReference type="InterPro" id="IPR036259">
    <property type="entry name" value="MFS_trans_sf"/>
</dbReference>
<dbReference type="CDD" id="cd06174">
    <property type="entry name" value="MFS"/>
    <property type="match status" value="1"/>
</dbReference>
<feature type="domain" description="Major facilitator superfamily (MFS) profile" evidence="7">
    <location>
        <begin position="13"/>
        <end position="398"/>
    </location>
</feature>
<name>A0ABU1WP43_9BURK</name>
<feature type="transmembrane region" description="Helical" evidence="6">
    <location>
        <begin position="282"/>
        <end position="303"/>
    </location>
</feature>
<dbReference type="EMBL" id="JAVDWU010000006">
    <property type="protein sequence ID" value="MDR7151048.1"/>
    <property type="molecule type" value="Genomic_DNA"/>
</dbReference>
<evidence type="ECO:0000256" key="5">
    <source>
        <dbReference type="ARBA" id="ARBA00023136"/>
    </source>
</evidence>
<keyword evidence="3 6" id="KW-0812">Transmembrane</keyword>
<dbReference type="RefSeq" id="WP_310317669.1">
    <property type="nucleotide sequence ID" value="NZ_JAVDWU010000006.1"/>
</dbReference>
<evidence type="ECO:0000313" key="9">
    <source>
        <dbReference type="Proteomes" id="UP001265700"/>
    </source>
</evidence>
<keyword evidence="4 6" id="KW-1133">Transmembrane helix</keyword>